<dbReference type="InterPro" id="IPR041095">
    <property type="entry name" value="EFG_II"/>
</dbReference>
<dbReference type="PANTHER" id="PTHR43261">
    <property type="entry name" value="TRANSLATION ELONGATION FACTOR G-RELATED"/>
    <property type="match status" value="1"/>
</dbReference>
<dbReference type="InterPro" id="IPR000795">
    <property type="entry name" value="T_Tr_GTP-bd_dom"/>
</dbReference>
<name>A0ABW2AB40_9MICO</name>
<proteinExistence type="predicted"/>
<evidence type="ECO:0000256" key="4">
    <source>
        <dbReference type="SAM" id="MobiDB-lite"/>
    </source>
</evidence>
<dbReference type="InterPro" id="IPR014721">
    <property type="entry name" value="Ribsml_uS5_D2-typ_fold_subgr"/>
</dbReference>
<dbReference type="InterPro" id="IPR035647">
    <property type="entry name" value="EFG_III/V"/>
</dbReference>
<dbReference type="Gene3D" id="3.30.230.10">
    <property type="match status" value="1"/>
</dbReference>
<dbReference type="InterPro" id="IPR005517">
    <property type="entry name" value="Transl_elong_EFG/EF2_IV"/>
</dbReference>
<keyword evidence="2" id="KW-0648">Protein biosynthesis</keyword>
<protein>
    <submittedName>
        <fullName evidence="6">GTP-binding protein</fullName>
    </submittedName>
</protein>
<dbReference type="SMART" id="SM00889">
    <property type="entry name" value="EFG_IV"/>
    <property type="match status" value="1"/>
</dbReference>
<dbReference type="Gene3D" id="3.30.70.870">
    <property type="entry name" value="Elongation Factor G (Translational Gtpase), domain 3"/>
    <property type="match status" value="1"/>
</dbReference>
<dbReference type="Pfam" id="PF14492">
    <property type="entry name" value="EFG_III"/>
    <property type="match status" value="1"/>
</dbReference>
<dbReference type="PROSITE" id="PS00301">
    <property type="entry name" value="G_TR_1"/>
    <property type="match status" value="1"/>
</dbReference>
<dbReference type="PROSITE" id="PS51722">
    <property type="entry name" value="G_TR_2"/>
    <property type="match status" value="1"/>
</dbReference>
<accession>A0ABW2AB40</accession>
<dbReference type="InterPro" id="IPR027417">
    <property type="entry name" value="P-loop_NTPase"/>
</dbReference>
<dbReference type="InterPro" id="IPR009000">
    <property type="entry name" value="Transl_B-barrel_sf"/>
</dbReference>
<dbReference type="Gene3D" id="3.40.50.300">
    <property type="entry name" value="P-loop containing nucleotide triphosphate hydrolases"/>
    <property type="match status" value="1"/>
</dbReference>
<sequence length="603" mass="64600">MKTINLGILAHVDAGKTTLTERLLFDAGAIDSLGSVDRGTSATDTLELERRRGITIKTAVATFTTGDLCVNLVDTPGHPDFIAEVERALGILDAVILVISAVEGVQPQTRILMRALQRLQVPTALFINKIDRAGADPERVMDEIAHRLKPAPGTRVLRGSARNGDGIEELVDEIRSMHPASGDPAAPVSATVFSVERDGRAWIRVHDGTIHVRDRLGTRSRVTAISDPTGERTQELTPGGIGVLTGLDHPRVGDRIGVDGARQVSTLRPSTLETVVDASNPAQRGQLLAALATLADQDPLINLRQDDERAEARLSLHGEVQRQVIATRLADEFGVTATFRPLSVMCIERVTGSASAQEIIATPPNPYLATIGLRVDPAPVDSGVSFELEVEAGSMPPAFFTAVRSSVDDTLRQGLSGWPVTDCVVTMTHSGYWARQSHAHGSFDKSMSSTAGDFRLLTRAVLMRALRQAGTTVCEPVEAFTLDLLPEQVPTMLGELARCEADVTRTEIDDRDARIEGVIPTRVTDFVQQRLPDLTSGEGVGEPAGPSPRGPRCRAEVTAGGCRPGRLGGLRQGTPALICPPPGRGAGGARVWRHHSHRDRTVS</sequence>
<dbReference type="SUPFAM" id="SSF54211">
    <property type="entry name" value="Ribosomal protein S5 domain 2-like"/>
    <property type="match status" value="1"/>
</dbReference>
<dbReference type="InterPro" id="IPR020568">
    <property type="entry name" value="Ribosomal_Su5_D2-typ_SF"/>
</dbReference>
<feature type="region of interest" description="Disordered" evidence="4">
    <location>
        <begin position="532"/>
        <end position="556"/>
    </location>
</feature>
<feature type="domain" description="Tr-type G" evidence="5">
    <location>
        <begin position="1"/>
        <end position="185"/>
    </location>
</feature>
<dbReference type="Proteomes" id="UP001596298">
    <property type="component" value="Unassembled WGS sequence"/>
</dbReference>
<dbReference type="SUPFAM" id="SSF52540">
    <property type="entry name" value="P-loop containing nucleoside triphosphate hydrolases"/>
    <property type="match status" value="1"/>
</dbReference>
<keyword evidence="1" id="KW-0547">Nucleotide-binding</keyword>
<dbReference type="Gene3D" id="2.40.30.10">
    <property type="entry name" value="Translation factors"/>
    <property type="match status" value="1"/>
</dbReference>
<comment type="caution">
    <text evidence="6">The sequence shown here is derived from an EMBL/GenBank/DDBJ whole genome shotgun (WGS) entry which is preliminary data.</text>
</comment>
<feature type="region of interest" description="Disordered" evidence="4">
    <location>
        <begin position="573"/>
        <end position="603"/>
    </location>
</feature>
<dbReference type="InterPro" id="IPR005225">
    <property type="entry name" value="Small_GTP-bd"/>
</dbReference>
<dbReference type="SUPFAM" id="SSF50447">
    <property type="entry name" value="Translation proteins"/>
    <property type="match status" value="1"/>
</dbReference>
<feature type="compositionally biased region" description="Basic residues" evidence="4">
    <location>
        <begin position="591"/>
        <end position="603"/>
    </location>
</feature>
<evidence type="ECO:0000256" key="3">
    <source>
        <dbReference type="ARBA" id="ARBA00023134"/>
    </source>
</evidence>
<reference evidence="7" key="1">
    <citation type="journal article" date="2019" name="Int. J. Syst. Evol. Microbiol.">
        <title>The Global Catalogue of Microorganisms (GCM) 10K type strain sequencing project: providing services to taxonomists for standard genome sequencing and annotation.</title>
        <authorList>
            <consortium name="The Broad Institute Genomics Platform"/>
            <consortium name="The Broad Institute Genome Sequencing Center for Infectious Disease"/>
            <person name="Wu L."/>
            <person name="Ma J."/>
        </authorList>
    </citation>
    <scope>NUCLEOTIDE SEQUENCE [LARGE SCALE GENOMIC DNA]</scope>
    <source>
        <strain evidence="7">CCUG 58127</strain>
    </source>
</reference>
<dbReference type="NCBIfam" id="TIGR00231">
    <property type="entry name" value="small_GTP"/>
    <property type="match status" value="1"/>
</dbReference>
<evidence type="ECO:0000256" key="2">
    <source>
        <dbReference type="ARBA" id="ARBA00022917"/>
    </source>
</evidence>
<dbReference type="SUPFAM" id="SSF54980">
    <property type="entry name" value="EF-G C-terminal domain-like"/>
    <property type="match status" value="1"/>
</dbReference>
<evidence type="ECO:0000313" key="6">
    <source>
        <dbReference type="EMBL" id="MFC6704003.1"/>
    </source>
</evidence>
<dbReference type="InterPro" id="IPR031157">
    <property type="entry name" value="G_TR_CS"/>
</dbReference>
<gene>
    <name evidence="6" type="ORF">ACFQDH_01640</name>
</gene>
<keyword evidence="7" id="KW-1185">Reference proteome</keyword>
<dbReference type="EMBL" id="JBHSWH010000001">
    <property type="protein sequence ID" value="MFC6704003.1"/>
    <property type="molecule type" value="Genomic_DNA"/>
</dbReference>
<dbReference type="Pfam" id="PF00009">
    <property type="entry name" value="GTP_EFTU"/>
    <property type="match status" value="1"/>
</dbReference>
<evidence type="ECO:0000256" key="1">
    <source>
        <dbReference type="ARBA" id="ARBA00022741"/>
    </source>
</evidence>
<dbReference type="Pfam" id="PF03764">
    <property type="entry name" value="EFG_IV"/>
    <property type="match status" value="1"/>
</dbReference>
<keyword evidence="3" id="KW-0342">GTP-binding</keyword>
<dbReference type="PRINTS" id="PR00315">
    <property type="entry name" value="ELONGATNFCT"/>
</dbReference>
<dbReference type="RefSeq" id="WP_382397849.1">
    <property type="nucleotide sequence ID" value="NZ_JBHSWH010000001.1"/>
</dbReference>
<evidence type="ECO:0000313" key="7">
    <source>
        <dbReference type="Proteomes" id="UP001596298"/>
    </source>
</evidence>
<dbReference type="PANTHER" id="PTHR43261:SF1">
    <property type="entry name" value="RIBOSOME-RELEASING FACTOR 2, MITOCHONDRIAL"/>
    <property type="match status" value="1"/>
</dbReference>
<organism evidence="6 7">
    <name type="scientific">Flexivirga alba</name>
    <dbReference type="NCBI Taxonomy" id="702742"/>
    <lineage>
        <taxon>Bacteria</taxon>
        <taxon>Bacillati</taxon>
        <taxon>Actinomycetota</taxon>
        <taxon>Actinomycetes</taxon>
        <taxon>Micrococcales</taxon>
        <taxon>Dermacoccaceae</taxon>
        <taxon>Flexivirga</taxon>
    </lineage>
</organism>
<evidence type="ECO:0000259" key="5">
    <source>
        <dbReference type="PROSITE" id="PS51722"/>
    </source>
</evidence>